<dbReference type="GO" id="GO:0003677">
    <property type="term" value="F:DNA binding"/>
    <property type="evidence" value="ECO:0007669"/>
    <property type="project" value="InterPro"/>
</dbReference>
<evidence type="ECO:0000313" key="10">
    <source>
        <dbReference type="Proteomes" id="UP000198767"/>
    </source>
</evidence>
<protein>
    <recommendedName>
        <fullName evidence="3">Replication-associated recombination protein A</fullName>
    </recommendedName>
</protein>
<evidence type="ECO:0000256" key="5">
    <source>
        <dbReference type="ARBA" id="ARBA00022741"/>
    </source>
</evidence>
<dbReference type="GO" id="GO:0006261">
    <property type="term" value="P:DNA-templated DNA replication"/>
    <property type="evidence" value="ECO:0007669"/>
    <property type="project" value="TreeGrafter"/>
</dbReference>
<dbReference type="PANTHER" id="PTHR13779:SF7">
    <property type="entry name" value="ATPASE WRNIP1"/>
    <property type="match status" value="1"/>
</dbReference>
<dbReference type="Gene3D" id="3.40.50.300">
    <property type="entry name" value="P-loop containing nucleotide triphosphate hydrolases"/>
    <property type="match status" value="1"/>
</dbReference>
<dbReference type="Gene3D" id="1.20.272.10">
    <property type="match status" value="1"/>
</dbReference>
<dbReference type="GO" id="GO:0016887">
    <property type="term" value="F:ATP hydrolysis activity"/>
    <property type="evidence" value="ECO:0007669"/>
    <property type="project" value="InterPro"/>
</dbReference>
<dbReference type="InterPro" id="IPR032423">
    <property type="entry name" value="AAA_assoc_2"/>
</dbReference>
<reference evidence="9 10" key="1">
    <citation type="submission" date="2016-10" db="EMBL/GenBank/DDBJ databases">
        <authorList>
            <person name="de Groot N.N."/>
        </authorList>
    </citation>
    <scope>NUCLEOTIDE SEQUENCE [LARGE SCALE GENOMIC DNA]</scope>
    <source>
        <strain evidence="9 10">U95</strain>
    </source>
</reference>
<dbReference type="EMBL" id="FMWG01000019">
    <property type="protein sequence ID" value="SCZ73821.1"/>
    <property type="molecule type" value="Genomic_DNA"/>
</dbReference>
<dbReference type="FunFam" id="1.20.272.10:FF:000001">
    <property type="entry name" value="Putative AAA family ATPase"/>
    <property type="match status" value="1"/>
</dbReference>
<evidence type="ECO:0000313" key="9">
    <source>
        <dbReference type="EMBL" id="SCZ73821.1"/>
    </source>
</evidence>
<dbReference type="InterPro" id="IPR008921">
    <property type="entry name" value="DNA_pol3_clamp-load_cplx_C"/>
</dbReference>
<dbReference type="PANTHER" id="PTHR13779">
    <property type="entry name" value="WERNER HELICASE-INTERACTING PROTEIN 1 FAMILY MEMBER"/>
    <property type="match status" value="1"/>
</dbReference>
<dbReference type="InterPro" id="IPR027417">
    <property type="entry name" value="P-loop_NTPase"/>
</dbReference>
<feature type="domain" description="AAA+ ATPase" evidence="8">
    <location>
        <begin position="58"/>
        <end position="176"/>
    </location>
</feature>
<evidence type="ECO:0000256" key="2">
    <source>
        <dbReference type="ARBA" id="ARBA00008959"/>
    </source>
</evidence>
<dbReference type="GO" id="GO:0008047">
    <property type="term" value="F:enzyme activator activity"/>
    <property type="evidence" value="ECO:0007669"/>
    <property type="project" value="TreeGrafter"/>
</dbReference>
<evidence type="ECO:0000259" key="8">
    <source>
        <dbReference type="SMART" id="SM00382"/>
    </source>
</evidence>
<dbReference type="Pfam" id="PF12002">
    <property type="entry name" value="MgsA_C"/>
    <property type="match status" value="1"/>
</dbReference>
<dbReference type="AlphaFoldDB" id="A0A1G5RKC0"/>
<sequence length="441" mass="48773">MADLFDKPPPDDIASQPKAEPPRPLADRLRPRALADVIGQTQVLGADAPLGVMLASGSLSSLVFWGPPGVGKTTIARLLAQETDLHFVQISAIFTGVPDLKKVFEAAKIRRQNGQGTLLFVDEIHRFNKAQQDGFLPHMEDGTILLVGATTENPSFELNAALLSRAQVLVLERLGAQDLEDLTLRAEAELKRALPLDPAARLALHEMADGDGRALLNLIEQVAAWRVDALLDPETLAKRLMRRAAKYDKSGDEHYNLISALHKSVRGSDPDAALYWFARMLEGGEDPRYLARRLTRMAVEDIALADPQAQAVCLQSWDTYERLGSPEGELALAQAVVYLALAPKTNAHYMAFKAAQRLAKQTGSAPPPKHILNAPTKLMAAQGYGADYAYDHNAEDGFSGQNYFPDGVPRPELYKPVERGFERELKRRLEYFEKLREKRNR</sequence>
<dbReference type="Gene3D" id="1.10.3710.10">
    <property type="entry name" value="DNA polymerase III clamp loader subunits, C-terminal domain"/>
    <property type="match status" value="1"/>
</dbReference>
<evidence type="ECO:0000256" key="4">
    <source>
        <dbReference type="ARBA" id="ARBA00022705"/>
    </source>
</evidence>
<evidence type="ECO:0000256" key="3">
    <source>
        <dbReference type="ARBA" id="ARBA00020776"/>
    </source>
</evidence>
<evidence type="ECO:0000256" key="6">
    <source>
        <dbReference type="ARBA" id="ARBA00022840"/>
    </source>
</evidence>
<name>A0A1G5RKC0_9RHOB</name>
<dbReference type="SMART" id="SM00382">
    <property type="entry name" value="AAA"/>
    <property type="match status" value="1"/>
</dbReference>
<comment type="function">
    <text evidence="1">DNA-dependent ATPase that plays important roles in cellular responses to stalled DNA replication processes.</text>
</comment>
<comment type="similarity">
    <text evidence="2">Belongs to the AAA ATPase family. RarA/MGS1/WRNIP1 subfamily.</text>
</comment>
<dbReference type="InterPro" id="IPR021886">
    <property type="entry name" value="MgsA_C"/>
</dbReference>
<organism evidence="9 10">
    <name type="scientific">Epibacterium ulvae</name>
    <dbReference type="NCBI Taxonomy" id="1156985"/>
    <lineage>
        <taxon>Bacteria</taxon>
        <taxon>Pseudomonadati</taxon>
        <taxon>Pseudomonadota</taxon>
        <taxon>Alphaproteobacteria</taxon>
        <taxon>Rhodobacterales</taxon>
        <taxon>Roseobacteraceae</taxon>
        <taxon>Epibacterium</taxon>
    </lineage>
</organism>
<dbReference type="GO" id="GO:0017116">
    <property type="term" value="F:single-stranded DNA helicase activity"/>
    <property type="evidence" value="ECO:0007669"/>
    <property type="project" value="TreeGrafter"/>
</dbReference>
<keyword evidence="4" id="KW-0235">DNA replication</keyword>
<dbReference type="Pfam" id="PF00004">
    <property type="entry name" value="AAA"/>
    <property type="match status" value="1"/>
</dbReference>
<dbReference type="InterPro" id="IPR003959">
    <property type="entry name" value="ATPase_AAA_core"/>
</dbReference>
<dbReference type="SUPFAM" id="SSF52540">
    <property type="entry name" value="P-loop containing nucleoside triphosphate hydrolases"/>
    <property type="match status" value="1"/>
</dbReference>
<keyword evidence="6" id="KW-0067">ATP-binding</keyword>
<accession>A0A1G5RKC0</accession>
<dbReference type="InterPro" id="IPR003593">
    <property type="entry name" value="AAA+_ATPase"/>
</dbReference>
<dbReference type="Proteomes" id="UP000198767">
    <property type="component" value="Unassembled WGS sequence"/>
</dbReference>
<dbReference type="GO" id="GO:0000731">
    <property type="term" value="P:DNA synthesis involved in DNA repair"/>
    <property type="evidence" value="ECO:0007669"/>
    <property type="project" value="TreeGrafter"/>
</dbReference>
<proteinExistence type="inferred from homology"/>
<gene>
    <name evidence="9" type="ORF">SAMN04488118_11925</name>
</gene>
<evidence type="ECO:0000256" key="1">
    <source>
        <dbReference type="ARBA" id="ARBA00002393"/>
    </source>
</evidence>
<dbReference type="SUPFAM" id="SSF48019">
    <property type="entry name" value="post-AAA+ oligomerization domain-like"/>
    <property type="match status" value="1"/>
</dbReference>
<evidence type="ECO:0000256" key="7">
    <source>
        <dbReference type="SAM" id="MobiDB-lite"/>
    </source>
</evidence>
<dbReference type="CDD" id="cd00009">
    <property type="entry name" value="AAA"/>
    <property type="match status" value="1"/>
</dbReference>
<dbReference type="STRING" id="1156985.SAMN04488118_11925"/>
<dbReference type="CDD" id="cd18139">
    <property type="entry name" value="HLD_clamp_RarA"/>
    <property type="match status" value="1"/>
</dbReference>
<feature type="compositionally biased region" description="Basic and acidic residues" evidence="7">
    <location>
        <begin position="1"/>
        <end position="10"/>
    </location>
</feature>
<dbReference type="GO" id="GO:0005524">
    <property type="term" value="F:ATP binding"/>
    <property type="evidence" value="ECO:0007669"/>
    <property type="project" value="UniProtKB-KW"/>
</dbReference>
<dbReference type="FunFam" id="3.40.50.300:FF:000137">
    <property type="entry name" value="Replication-associated recombination protein A"/>
    <property type="match status" value="1"/>
</dbReference>
<dbReference type="OrthoDB" id="9778364at2"/>
<feature type="region of interest" description="Disordered" evidence="7">
    <location>
        <begin position="1"/>
        <end position="26"/>
    </location>
</feature>
<dbReference type="InterPro" id="IPR051314">
    <property type="entry name" value="AAA_ATPase_RarA/MGS1/WRNIP1"/>
</dbReference>
<dbReference type="RefSeq" id="WP_090221192.1">
    <property type="nucleotide sequence ID" value="NZ_FMWG01000019.1"/>
</dbReference>
<dbReference type="Pfam" id="PF16193">
    <property type="entry name" value="AAA_assoc_2"/>
    <property type="match status" value="1"/>
</dbReference>
<keyword evidence="5" id="KW-0547">Nucleotide-binding</keyword>
<keyword evidence="10" id="KW-1185">Reference proteome</keyword>